<dbReference type="InterPro" id="IPR029460">
    <property type="entry name" value="DNAPol_HHH"/>
</dbReference>
<evidence type="ECO:0000256" key="3">
    <source>
        <dbReference type="ARBA" id="ARBA00022679"/>
    </source>
</evidence>
<evidence type="ECO:0000256" key="1">
    <source>
        <dbReference type="ARBA" id="ARBA00012417"/>
    </source>
</evidence>
<comment type="catalytic activity">
    <reaction evidence="9">
        <text>DNA(n) + a 2'-deoxyribonucleoside 5'-triphosphate = DNA(n+1) + diphosphate</text>
        <dbReference type="Rhea" id="RHEA:22508"/>
        <dbReference type="Rhea" id="RHEA-COMP:17339"/>
        <dbReference type="Rhea" id="RHEA-COMP:17340"/>
        <dbReference type="ChEBI" id="CHEBI:33019"/>
        <dbReference type="ChEBI" id="CHEBI:61560"/>
        <dbReference type="ChEBI" id="CHEBI:173112"/>
        <dbReference type="EC" id="2.7.7.7"/>
    </reaction>
</comment>
<dbReference type="InterPro" id="IPR004805">
    <property type="entry name" value="DnaE2/DnaE/PolC"/>
</dbReference>
<evidence type="ECO:0000256" key="2">
    <source>
        <dbReference type="ARBA" id="ARBA00022490"/>
    </source>
</evidence>
<comment type="caution">
    <text evidence="11">The sequence shown here is derived from an EMBL/GenBank/DDBJ whole genome shotgun (WGS) entry which is preliminary data.</text>
</comment>
<dbReference type="InterPro" id="IPR016195">
    <property type="entry name" value="Pol/histidinol_Pase-like"/>
</dbReference>
<keyword evidence="8" id="KW-0234">DNA repair</keyword>
<gene>
    <name evidence="11" type="ORF">C7B47_08980</name>
</gene>
<dbReference type="Gene3D" id="1.10.10.1600">
    <property type="entry name" value="Bacterial DNA polymerase III alpha subunit, thumb domain"/>
    <property type="match status" value="1"/>
</dbReference>
<dbReference type="PANTHER" id="PTHR32294">
    <property type="entry name" value="DNA POLYMERASE III SUBUNIT ALPHA"/>
    <property type="match status" value="1"/>
</dbReference>
<dbReference type="Pfam" id="PF17657">
    <property type="entry name" value="DNA_pol3_finger"/>
    <property type="match status" value="1"/>
</dbReference>
<keyword evidence="7" id="KW-0239">DNA-directed DNA polymerase</keyword>
<dbReference type="GO" id="GO:0008408">
    <property type="term" value="F:3'-5' exonuclease activity"/>
    <property type="evidence" value="ECO:0007669"/>
    <property type="project" value="InterPro"/>
</dbReference>
<dbReference type="InterPro" id="IPR003141">
    <property type="entry name" value="Pol/His_phosphatase_N"/>
</dbReference>
<organism evidence="11 12">
    <name type="scientific">Sulfobacillus thermosulfidooxidans</name>
    <dbReference type="NCBI Taxonomy" id="28034"/>
    <lineage>
        <taxon>Bacteria</taxon>
        <taxon>Bacillati</taxon>
        <taxon>Bacillota</taxon>
        <taxon>Clostridia</taxon>
        <taxon>Eubacteriales</taxon>
        <taxon>Clostridiales Family XVII. Incertae Sedis</taxon>
        <taxon>Sulfobacillus</taxon>
    </lineage>
</organism>
<dbReference type="GO" id="GO:0003887">
    <property type="term" value="F:DNA-directed DNA polymerase activity"/>
    <property type="evidence" value="ECO:0007669"/>
    <property type="project" value="UniProtKB-KW"/>
</dbReference>
<dbReference type="GO" id="GO:0006281">
    <property type="term" value="P:DNA repair"/>
    <property type="evidence" value="ECO:0007669"/>
    <property type="project" value="UniProtKB-KW"/>
</dbReference>
<reference evidence="11 12" key="1">
    <citation type="journal article" date="2014" name="BMC Genomics">
        <title>Comparison of environmental and isolate Sulfobacillus genomes reveals diverse carbon, sulfur, nitrogen, and hydrogen metabolisms.</title>
        <authorList>
            <person name="Justice N.B."/>
            <person name="Norman A."/>
            <person name="Brown C.T."/>
            <person name="Singh A."/>
            <person name="Thomas B.C."/>
            <person name="Banfield J.F."/>
        </authorList>
    </citation>
    <scope>NUCLEOTIDE SEQUENCE [LARGE SCALE GENOMIC DNA]</scope>
    <source>
        <strain evidence="11">AMDSBA5</strain>
    </source>
</reference>
<keyword evidence="4" id="KW-0548">Nucleotidyltransferase</keyword>
<dbReference type="AlphaFoldDB" id="A0A2T2WY73"/>
<evidence type="ECO:0000256" key="4">
    <source>
        <dbReference type="ARBA" id="ARBA00022695"/>
    </source>
</evidence>
<dbReference type="GO" id="GO:0006260">
    <property type="term" value="P:DNA replication"/>
    <property type="evidence" value="ECO:0007669"/>
    <property type="project" value="UniProtKB-KW"/>
</dbReference>
<dbReference type="Proteomes" id="UP000242705">
    <property type="component" value="Unassembled WGS sequence"/>
</dbReference>
<dbReference type="Gene3D" id="3.20.20.140">
    <property type="entry name" value="Metal-dependent hydrolases"/>
    <property type="match status" value="1"/>
</dbReference>
<dbReference type="InterPro" id="IPR040982">
    <property type="entry name" value="DNA_pol3_finger"/>
</dbReference>
<evidence type="ECO:0000256" key="9">
    <source>
        <dbReference type="ARBA" id="ARBA00049244"/>
    </source>
</evidence>
<proteinExistence type="predicted"/>
<name>A0A2T2WY73_SULTH</name>
<evidence type="ECO:0000256" key="5">
    <source>
        <dbReference type="ARBA" id="ARBA00022705"/>
    </source>
</evidence>
<accession>A0A2T2WY73</accession>
<evidence type="ECO:0000313" key="12">
    <source>
        <dbReference type="Proteomes" id="UP000242705"/>
    </source>
</evidence>
<dbReference type="NCBIfam" id="TIGR00594">
    <property type="entry name" value="polc"/>
    <property type="match status" value="1"/>
</dbReference>
<evidence type="ECO:0000256" key="6">
    <source>
        <dbReference type="ARBA" id="ARBA00022763"/>
    </source>
</evidence>
<dbReference type="SUPFAM" id="SSF89550">
    <property type="entry name" value="PHP domain-like"/>
    <property type="match status" value="1"/>
</dbReference>
<dbReference type="CDD" id="cd04485">
    <property type="entry name" value="DnaE_OBF"/>
    <property type="match status" value="1"/>
</dbReference>
<keyword evidence="6" id="KW-0227">DNA damage</keyword>
<dbReference type="InterPro" id="IPR011708">
    <property type="entry name" value="DNA_pol3_alpha_NTPase_dom"/>
</dbReference>
<dbReference type="Pfam" id="PF07733">
    <property type="entry name" value="DNA_pol3_alpha"/>
    <property type="match status" value="1"/>
</dbReference>
<dbReference type="Pfam" id="PF14579">
    <property type="entry name" value="HHH_6"/>
    <property type="match status" value="1"/>
</dbReference>
<keyword evidence="3" id="KW-0808">Transferase</keyword>
<evidence type="ECO:0000256" key="8">
    <source>
        <dbReference type="ARBA" id="ARBA00023204"/>
    </source>
</evidence>
<sequence length="1021" mass="115056">MTLTRPGAHLHVHSAFSFLEGASLPRDLIRQAAAENITTVALTDTHRISGIVTFLNEAKQFGIRAIVGAEVEVEDLGRLVLLVPNTVGYSALVSLLSEAHLTSPRLNPRVSWDILERHGPGLVALTGDRRGILGQAWFKQQKAQMPVILERLAAIFGRSNLFIEMAANYLPGDGAFFHALTDLSAWKKIPTIATSAAHYAEKKDFGTFDLLTCIRLGQKIEEIDPSRHLNAENYIKPWSAMETALSRWPEALSNTLQLAERLETPNILNQRYAPHFALPSNVSAQEYLRTLVKKGAQWRYKDRLTKVWPRIEHELKIIEASGFTEYFLVVWDVTRFAREHRIRFAGRGSAADSVVAYCLGITEVDAFSRNLLFERFMSPERQEMPDIDIDFDARYRDQVIAYVHSRYGEEHVARVATYQTFRQRSALREVGKVLGFPIEELDRVAKSLPESSLSHILAHWNEIPELRQYPEHSKLQTLLQWAAKIEGLPRHIGTHLGGVVISDRPLSAISPREISQKGVQIIQFDKRDVETLGLLKLDLLGLRTFTAVDIATQTILHETPDFSYDAIPLHDVKTYEQLQQGEGIGVFQLESPAQRSLALRLQPDRWEDIVASLALIRPGPIKGNMVDPFIARRQGRESVTYLHPALEPILSKTYGVVLFQEQVIAIASTLAGFTPGEADALRRVMTHARSVEDMQELGQKFKEKAQQRGVSIEVADAVFQQIVGYASYGFNEAHAAAFAETAYRTAYLLRHYPTEYFMGLLNAEPLGYYPIDVLLVEARRRGIKIYPIDINQSDVGVTKVGERALRIGLGFVKHLGLKLANHIVSNRPKEGFHSPRQLLDLGLTVTQATITIHIGAWDSLNVPRNVLIEDLMLPQGLYLRARYTQSGSPPSLTTQNAWDYQYCGFGQHQQWMAPWREYLRRQGFLSTSDIRQMKTGRFARCVGLLIRPHRPPTRSGKTVVFFSLLDETGVLEARLSPQGYQQFGHLLFGPTTSVIMVGGRVENRGMDVRTITPWAYQDIPH</sequence>
<protein>
    <recommendedName>
        <fullName evidence="1">DNA-directed DNA polymerase</fullName>
        <ecNumber evidence="1">2.7.7.7</ecNumber>
    </recommendedName>
</protein>
<dbReference type="EC" id="2.7.7.7" evidence="1"/>
<keyword evidence="2" id="KW-0963">Cytoplasm</keyword>
<dbReference type="SMART" id="SM00481">
    <property type="entry name" value="POLIIIAc"/>
    <property type="match status" value="1"/>
</dbReference>
<dbReference type="InterPro" id="IPR041931">
    <property type="entry name" value="DNA_pol3_alpha_thumb_dom"/>
</dbReference>
<dbReference type="EMBL" id="PXYX01000015">
    <property type="protein sequence ID" value="PSR27188.1"/>
    <property type="molecule type" value="Genomic_DNA"/>
</dbReference>
<dbReference type="Pfam" id="PF02811">
    <property type="entry name" value="PHP"/>
    <property type="match status" value="1"/>
</dbReference>
<dbReference type="InterPro" id="IPR004013">
    <property type="entry name" value="PHP_dom"/>
</dbReference>
<keyword evidence="5" id="KW-0235">DNA replication</keyword>
<feature type="domain" description="Polymerase/histidinol phosphatase N-terminal" evidence="10">
    <location>
        <begin position="8"/>
        <end position="75"/>
    </location>
</feature>
<dbReference type="Gene3D" id="1.10.150.870">
    <property type="match status" value="1"/>
</dbReference>
<evidence type="ECO:0000259" key="10">
    <source>
        <dbReference type="SMART" id="SM00481"/>
    </source>
</evidence>
<evidence type="ECO:0000256" key="7">
    <source>
        <dbReference type="ARBA" id="ARBA00022932"/>
    </source>
</evidence>
<evidence type="ECO:0000313" key="11">
    <source>
        <dbReference type="EMBL" id="PSR27188.1"/>
    </source>
</evidence>
<dbReference type="PANTHER" id="PTHR32294:SF4">
    <property type="entry name" value="ERROR-PRONE DNA POLYMERASE"/>
    <property type="match status" value="1"/>
</dbReference>